<keyword evidence="2" id="KW-1185">Reference proteome</keyword>
<dbReference type="EMBL" id="CM041533">
    <property type="protein sequence ID" value="KAI3374482.1"/>
    <property type="molecule type" value="Genomic_DNA"/>
</dbReference>
<organism evidence="1 2">
    <name type="scientific">Scortum barcoo</name>
    <name type="common">barcoo grunter</name>
    <dbReference type="NCBI Taxonomy" id="214431"/>
    <lineage>
        <taxon>Eukaryota</taxon>
        <taxon>Metazoa</taxon>
        <taxon>Chordata</taxon>
        <taxon>Craniata</taxon>
        <taxon>Vertebrata</taxon>
        <taxon>Euteleostomi</taxon>
        <taxon>Actinopterygii</taxon>
        <taxon>Neopterygii</taxon>
        <taxon>Teleostei</taxon>
        <taxon>Neoteleostei</taxon>
        <taxon>Acanthomorphata</taxon>
        <taxon>Eupercaria</taxon>
        <taxon>Centrarchiformes</taxon>
        <taxon>Terapontoidei</taxon>
        <taxon>Terapontidae</taxon>
        <taxon>Scortum</taxon>
    </lineage>
</organism>
<evidence type="ECO:0000313" key="1">
    <source>
        <dbReference type="EMBL" id="KAI3374482.1"/>
    </source>
</evidence>
<accession>A0ACB8X4L2</accession>
<proteinExistence type="predicted"/>
<dbReference type="Proteomes" id="UP000831701">
    <property type="component" value="Chromosome 3"/>
</dbReference>
<evidence type="ECO:0000313" key="2">
    <source>
        <dbReference type="Proteomes" id="UP000831701"/>
    </source>
</evidence>
<gene>
    <name evidence="1" type="ORF">L3Q82_006307</name>
</gene>
<comment type="caution">
    <text evidence="1">The sequence shown here is derived from an EMBL/GenBank/DDBJ whole genome shotgun (WGS) entry which is preliminary data.</text>
</comment>
<sequence length="180" mass="19913">MRKESNMFFLVMSLLYWTQIEGCGRPRVSISNGDGIRLPAGEGFKLSCDFKCLTPRHVAQLWRNNSQESSINLTSTLPSVTLVLSISSATMADTGYYFCQTQPPEAISPQVSIQIESEMLMKDNLTTSNLTTPSTPQCDSTEQHNSAPGIQGQLWYWNLLGKTAILLLSLASLAVKYKRG</sequence>
<name>A0ACB8X4L2_9TELE</name>
<reference evidence="1" key="1">
    <citation type="submission" date="2022-04" db="EMBL/GenBank/DDBJ databases">
        <title>Jade perch genome.</title>
        <authorList>
            <person name="Chao B."/>
        </authorList>
    </citation>
    <scope>NUCLEOTIDE SEQUENCE</scope>
    <source>
        <strain evidence="1">CB-2022</strain>
    </source>
</reference>
<protein>
    <submittedName>
        <fullName evidence="1">Uncharacterized protein</fullName>
    </submittedName>
</protein>